<organism evidence="1 2">
    <name type="scientific">Plakobranchus ocellatus</name>
    <dbReference type="NCBI Taxonomy" id="259542"/>
    <lineage>
        <taxon>Eukaryota</taxon>
        <taxon>Metazoa</taxon>
        <taxon>Spiralia</taxon>
        <taxon>Lophotrochozoa</taxon>
        <taxon>Mollusca</taxon>
        <taxon>Gastropoda</taxon>
        <taxon>Heterobranchia</taxon>
        <taxon>Euthyneura</taxon>
        <taxon>Panpulmonata</taxon>
        <taxon>Sacoglossa</taxon>
        <taxon>Placobranchoidea</taxon>
        <taxon>Plakobranchidae</taxon>
        <taxon>Plakobranchus</taxon>
    </lineage>
</organism>
<sequence length="83" mass="8711">MFRINCSSPNLHSCKATAADCDLLRLEVASVPELQNCECSIGPRRLANVVQCCPPASGGGILQGDMLMTVTIAEPSTPQPPGQ</sequence>
<accession>A0AAV4AK85</accession>
<evidence type="ECO:0000313" key="2">
    <source>
        <dbReference type="Proteomes" id="UP000735302"/>
    </source>
</evidence>
<keyword evidence="2" id="KW-1185">Reference proteome</keyword>
<dbReference type="Proteomes" id="UP000735302">
    <property type="component" value="Unassembled WGS sequence"/>
</dbReference>
<comment type="caution">
    <text evidence="1">The sequence shown here is derived from an EMBL/GenBank/DDBJ whole genome shotgun (WGS) entry which is preliminary data.</text>
</comment>
<gene>
    <name evidence="1" type="ORF">PoB_003422300</name>
</gene>
<reference evidence="1 2" key="1">
    <citation type="journal article" date="2021" name="Elife">
        <title>Chloroplast acquisition without the gene transfer in kleptoplastic sea slugs, Plakobranchus ocellatus.</title>
        <authorList>
            <person name="Maeda T."/>
            <person name="Takahashi S."/>
            <person name="Yoshida T."/>
            <person name="Shimamura S."/>
            <person name="Takaki Y."/>
            <person name="Nagai Y."/>
            <person name="Toyoda A."/>
            <person name="Suzuki Y."/>
            <person name="Arimoto A."/>
            <person name="Ishii H."/>
            <person name="Satoh N."/>
            <person name="Nishiyama T."/>
            <person name="Hasebe M."/>
            <person name="Maruyama T."/>
            <person name="Minagawa J."/>
            <person name="Obokata J."/>
            <person name="Shigenobu S."/>
        </authorList>
    </citation>
    <scope>NUCLEOTIDE SEQUENCE [LARGE SCALE GENOMIC DNA]</scope>
</reference>
<name>A0AAV4AK85_9GAST</name>
<dbReference type="EMBL" id="BLXT01003909">
    <property type="protein sequence ID" value="GFO07718.1"/>
    <property type="molecule type" value="Genomic_DNA"/>
</dbReference>
<proteinExistence type="predicted"/>
<protein>
    <recommendedName>
        <fullName evidence="3">PDZ domain-containing protein</fullName>
    </recommendedName>
</protein>
<dbReference type="AlphaFoldDB" id="A0AAV4AK85"/>
<evidence type="ECO:0008006" key="3">
    <source>
        <dbReference type="Google" id="ProtNLM"/>
    </source>
</evidence>
<evidence type="ECO:0000313" key="1">
    <source>
        <dbReference type="EMBL" id="GFO07718.1"/>
    </source>
</evidence>